<proteinExistence type="predicted"/>
<accession>A0AC35U898</accession>
<protein>
    <submittedName>
        <fullName evidence="2">GOLD domain-containing protein</fullName>
    </submittedName>
</protein>
<dbReference type="WBParaSite" id="RSKR_0000843700.1">
    <property type="protein sequence ID" value="RSKR_0000843700.1"/>
    <property type="gene ID" value="RSKR_0000843700"/>
</dbReference>
<evidence type="ECO:0000313" key="2">
    <source>
        <dbReference type="WBParaSite" id="RSKR_0000843700.1"/>
    </source>
</evidence>
<sequence>MNVYQVLLFTSLLLHVSSSEFGLTIQIPAGNFQCFFQPVEKEAHKFIEIDFQVVDGGDLNINFMVILGADVIVQAVMQKEGTHRLPVKALGDYQICFDNTFSYQQSKSVFFEVYLLDEQGNLDEEDIGKFVKTDPQMSEKIEKMGIAIGGLRESFEKIKQSLNRVEYHQALIRAYESRDRAIMNANSDRVTLWSILNSIVICGVSAMNIYMIKSMFDDKSSLGRILRNKLG</sequence>
<name>A0AC35U898_9BILA</name>
<evidence type="ECO:0000313" key="1">
    <source>
        <dbReference type="Proteomes" id="UP000095286"/>
    </source>
</evidence>
<organism evidence="1 2">
    <name type="scientific">Rhabditophanes sp. KR3021</name>
    <dbReference type="NCBI Taxonomy" id="114890"/>
    <lineage>
        <taxon>Eukaryota</taxon>
        <taxon>Metazoa</taxon>
        <taxon>Ecdysozoa</taxon>
        <taxon>Nematoda</taxon>
        <taxon>Chromadorea</taxon>
        <taxon>Rhabditida</taxon>
        <taxon>Tylenchina</taxon>
        <taxon>Panagrolaimomorpha</taxon>
        <taxon>Strongyloidoidea</taxon>
        <taxon>Alloionematidae</taxon>
        <taxon>Rhabditophanes</taxon>
    </lineage>
</organism>
<dbReference type="Proteomes" id="UP000095286">
    <property type="component" value="Unplaced"/>
</dbReference>
<reference evidence="2" key="1">
    <citation type="submission" date="2016-11" db="UniProtKB">
        <authorList>
            <consortium name="WormBaseParasite"/>
        </authorList>
    </citation>
    <scope>IDENTIFICATION</scope>
    <source>
        <strain evidence="2">KR3021</strain>
    </source>
</reference>